<reference evidence="1 2" key="1">
    <citation type="submission" date="2015-03" db="EMBL/GenBank/DDBJ databases">
        <title>Genome sequencing of Methylobacterium variabile DSM 16961.</title>
        <authorList>
            <person name="Chaudhry V."/>
            <person name="Patil P.B."/>
        </authorList>
    </citation>
    <scope>NUCLEOTIDE SEQUENCE [LARGE SCALE GENOMIC DNA]</scope>
    <source>
        <strain evidence="1 2">DSM 16961</strain>
    </source>
</reference>
<accession>A0A0J6SKH5</accession>
<feature type="non-terminal residue" evidence="1">
    <location>
        <position position="74"/>
    </location>
</feature>
<sequence length="74" mass="8149">MPASTASASVLTLVRHREEHLRNLMRGLARQTVAPLELVIAWMQPEPAPDLSDPGCPVRHLHVPGEPAHQVTQM</sequence>
<proteinExistence type="predicted"/>
<name>A0A0J6SKH5_9HYPH</name>
<evidence type="ECO:0000313" key="1">
    <source>
        <dbReference type="EMBL" id="KMO34137.1"/>
    </source>
</evidence>
<keyword evidence="2" id="KW-1185">Reference proteome</keyword>
<dbReference type="PATRIC" id="fig|298794.3.peg.1228"/>
<dbReference type="EMBL" id="LABY01000140">
    <property type="protein sequence ID" value="KMO34137.1"/>
    <property type="molecule type" value="Genomic_DNA"/>
</dbReference>
<dbReference type="GO" id="GO:0016740">
    <property type="term" value="F:transferase activity"/>
    <property type="evidence" value="ECO:0007669"/>
    <property type="project" value="UniProtKB-KW"/>
</dbReference>
<dbReference type="Proteomes" id="UP000035955">
    <property type="component" value="Unassembled WGS sequence"/>
</dbReference>
<evidence type="ECO:0000313" key="2">
    <source>
        <dbReference type="Proteomes" id="UP000035955"/>
    </source>
</evidence>
<organism evidence="1 2">
    <name type="scientific">Methylobacterium variabile</name>
    <dbReference type="NCBI Taxonomy" id="298794"/>
    <lineage>
        <taxon>Bacteria</taxon>
        <taxon>Pseudomonadati</taxon>
        <taxon>Pseudomonadota</taxon>
        <taxon>Alphaproteobacteria</taxon>
        <taxon>Hyphomicrobiales</taxon>
        <taxon>Methylobacteriaceae</taxon>
        <taxon>Methylobacterium</taxon>
    </lineage>
</organism>
<dbReference type="AlphaFoldDB" id="A0A0J6SKH5"/>
<comment type="caution">
    <text evidence="1">The sequence shown here is derived from an EMBL/GenBank/DDBJ whole genome shotgun (WGS) entry which is preliminary data.</text>
</comment>
<protein>
    <submittedName>
        <fullName evidence="1">Sugar transferase</fullName>
    </submittedName>
</protein>
<gene>
    <name evidence="1" type="ORF">VQ02_19565</name>
</gene>
<keyword evidence="1" id="KW-0808">Transferase</keyword>